<dbReference type="Gene3D" id="2.40.170.20">
    <property type="entry name" value="TonB-dependent receptor, beta-barrel domain"/>
    <property type="match status" value="1"/>
</dbReference>
<dbReference type="PANTHER" id="PTHR30069">
    <property type="entry name" value="TONB-DEPENDENT OUTER MEMBRANE RECEPTOR"/>
    <property type="match status" value="1"/>
</dbReference>
<evidence type="ECO:0000256" key="12">
    <source>
        <dbReference type="SAM" id="SignalP"/>
    </source>
</evidence>
<reference evidence="16" key="1">
    <citation type="submission" date="2016-10" db="EMBL/GenBank/DDBJ databases">
        <authorList>
            <person name="Varghese N."/>
            <person name="Submissions S."/>
        </authorList>
    </citation>
    <scope>NUCLEOTIDE SEQUENCE [LARGE SCALE GENOMIC DNA]</scope>
    <source>
        <strain evidence="16">DSM 24450</strain>
    </source>
</reference>
<comment type="subcellular location">
    <subcellularLocation>
        <location evidence="1 10">Cell outer membrane</location>
        <topology evidence="1 10">Multi-pass membrane protein</topology>
    </subcellularLocation>
</comment>
<dbReference type="OrthoDB" id="9795928at2"/>
<feature type="domain" description="TonB-dependent receptor-like beta-barrel" evidence="13">
    <location>
        <begin position="237"/>
        <end position="717"/>
    </location>
</feature>
<dbReference type="InterPro" id="IPR008969">
    <property type="entry name" value="CarboxyPept-like_regulatory"/>
</dbReference>
<accession>A0A1I6SL03</accession>
<evidence type="ECO:0000256" key="1">
    <source>
        <dbReference type="ARBA" id="ARBA00004571"/>
    </source>
</evidence>
<protein>
    <submittedName>
        <fullName evidence="15">Iron complex outermembrane recepter protein</fullName>
    </submittedName>
</protein>
<dbReference type="InterPro" id="IPR000531">
    <property type="entry name" value="Beta-barrel_TonB"/>
</dbReference>
<dbReference type="SUPFAM" id="SSF56935">
    <property type="entry name" value="Porins"/>
    <property type="match status" value="1"/>
</dbReference>
<dbReference type="InterPro" id="IPR039426">
    <property type="entry name" value="TonB-dep_rcpt-like"/>
</dbReference>
<evidence type="ECO:0000256" key="11">
    <source>
        <dbReference type="RuleBase" id="RU003357"/>
    </source>
</evidence>
<evidence type="ECO:0000313" key="16">
    <source>
        <dbReference type="Proteomes" id="UP000199312"/>
    </source>
</evidence>
<dbReference type="InterPro" id="IPR012910">
    <property type="entry name" value="Plug_dom"/>
</dbReference>
<dbReference type="Proteomes" id="UP000199312">
    <property type="component" value="Unassembled WGS sequence"/>
</dbReference>
<comment type="similarity">
    <text evidence="10 11">Belongs to the TonB-dependent receptor family.</text>
</comment>
<evidence type="ECO:0000256" key="10">
    <source>
        <dbReference type="PROSITE-ProRule" id="PRU01360"/>
    </source>
</evidence>
<evidence type="ECO:0000259" key="14">
    <source>
        <dbReference type="Pfam" id="PF07715"/>
    </source>
</evidence>
<gene>
    <name evidence="15" type="ORF">SAMN04488006_3137</name>
</gene>
<keyword evidence="5 12" id="KW-0732">Signal</keyword>
<dbReference type="GO" id="GO:0009279">
    <property type="term" value="C:cell outer membrane"/>
    <property type="evidence" value="ECO:0007669"/>
    <property type="project" value="UniProtKB-SubCell"/>
</dbReference>
<name>A0A1I6SL03_9FLAO</name>
<dbReference type="STRING" id="593133.SAMN04488006_3137"/>
<keyword evidence="4 10" id="KW-0812">Transmembrane</keyword>
<keyword evidence="2 10" id="KW-0813">Transport</keyword>
<keyword evidence="6 11" id="KW-0798">TonB box</keyword>
<dbReference type="Pfam" id="PF00593">
    <property type="entry name" value="TonB_dep_Rec_b-barrel"/>
    <property type="match status" value="1"/>
</dbReference>
<evidence type="ECO:0000256" key="8">
    <source>
        <dbReference type="ARBA" id="ARBA00023170"/>
    </source>
</evidence>
<dbReference type="Gene3D" id="2.170.130.10">
    <property type="entry name" value="TonB-dependent receptor, plug domain"/>
    <property type="match status" value="1"/>
</dbReference>
<evidence type="ECO:0000256" key="3">
    <source>
        <dbReference type="ARBA" id="ARBA00022452"/>
    </source>
</evidence>
<proteinExistence type="inferred from homology"/>
<dbReference type="SUPFAM" id="SSF49464">
    <property type="entry name" value="Carboxypeptidase regulatory domain-like"/>
    <property type="match status" value="1"/>
</dbReference>
<dbReference type="RefSeq" id="WP_090229854.1">
    <property type="nucleotide sequence ID" value="NZ_FOZP01000009.1"/>
</dbReference>
<dbReference type="GO" id="GO:0044718">
    <property type="term" value="P:siderophore transmembrane transport"/>
    <property type="evidence" value="ECO:0007669"/>
    <property type="project" value="TreeGrafter"/>
</dbReference>
<feature type="chain" id="PRO_5011739985" evidence="12">
    <location>
        <begin position="19"/>
        <end position="749"/>
    </location>
</feature>
<evidence type="ECO:0000256" key="9">
    <source>
        <dbReference type="ARBA" id="ARBA00023237"/>
    </source>
</evidence>
<dbReference type="PROSITE" id="PS52016">
    <property type="entry name" value="TONB_DEPENDENT_REC_3"/>
    <property type="match status" value="1"/>
</dbReference>
<organism evidence="15 16">
    <name type="scientific">Lutibacter maritimus</name>
    <dbReference type="NCBI Taxonomy" id="593133"/>
    <lineage>
        <taxon>Bacteria</taxon>
        <taxon>Pseudomonadati</taxon>
        <taxon>Bacteroidota</taxon>
        <taxon>Flavobacteriia</taxon>
        <taxon>Flavobacteriales</taxon>
        <taxon>Flavobacteriaceae</taxon>
        <taxon>Lutibacter</taxon>
    </lineage>
</organism>
<dbReference type="Gene3D" id="2.60.40.1120">
    <property type="entry name" value="Carboxypeptidase-like, regulatory domain"/>
    <property type="match status" value="1"/>
</dbReference>
<evidence type="ECO:0000313" key="15">
    <source>
        <dbReference type="EMBL" id="SFS77540.1"/>
    </source>
</evidence>
<feature type="domain" description="TonB-dependent receptor plug" evidence="14">
    <location>
        <begin position="121"/>
        <end position="219"/>
    </location>
</feature>
<feature type="signal peptide" evidence="12">
    <location>
        <begin position="1"/>
        <end position="18"/>
    </location>
</feature>
<dbReference type="Pfam" id="PF07715">
    <property type="entry name" value="Plug"/>
    <property type="match status" value="1"/>
</dbReference>
<evidence type="ECO:0000256" key="6">
    <source>
        <dbReference type="ARBA" id="ARBA00023077"/>
    </source>
</evidence>
<keyword evidence="8" id="KW-0675">Receptor</keyword>
<evidence type="ECO:0000256" key="5">
    <source>
        <dbReference type="ARBA" id="ARBA00022729"/>
    </source>
</evidence>
<evidence type="ECO:0000256" key="4">
    <source>
        <dbReference type="ARBA" id="ARBA00022692"/>
    </source>
</evidence>
<dbReference type="AlphaFoldDB" id="A0A1I6SL03"/>
<keyword evidence="3 10" id="KW-1134">Transmembrane beta strand</keyword>
<evidence type="ECO:0000256" key="7">
    <source>
        <dbReference type="ARBA" id="ARBA00023136"/>
    </source>
</evidence>
<sequence length="749" mass="84428">MKIFSTILLIGLSFFAHAQNKISGKVTNQQNEPIFGAEIYLDELHKGTSTNEEGFYQINNLPSNTVKITVVFFGYETIIKNIQLLEKETVLNFVLNEAIFKMDEVIISTPFNKLQSENVVKVERASLQQLKNKGAATLIDGVGTLPGVSVVSTGVGIGKPVIRGLRGNRVLVYTQGIRLENQQFGDEHGLGIDESSIESVEVIKGPASLLYGSDALGGVLYFNPTKFAELNKFDFNYNQTYFSNTDGSSTSFGVKKSYNLWKFLANGAYNQHSDYKTPKQGTVTNTRFNETTFNTAIGFNNSKLNSTLRFNFNNSKVGIPEEIGVQNNHKTPMLPYQDLTTKMVSLNSIFFLPTSKISTTFGYTLNVRKEFEEHEHEEDEEHSENETLNPSLFLNLNTYSYDAKWHLPKLGEIETIVGIQGLYQKNENFGKEILIPNATTKDFGTFFTGLYNWKQNTIQAGIRFDTRNLTTKQHLVTHDNETHIFEAIDKSFKNISSSLGFKTVLFDKIISRFNIASGFKAPNLAELTSNGVHHGSNRFEIGNSDLKNEQNFQSDISLEYNTNHFEIFANGFYNHINNYIFIAPTGELEEDLFIYEYTQDNAKLYGGEIGWHLHPHPLDWLHLSSSFEFVIGKQNNGEYLPLIPANKLTNTLKTEFKGKNWLQNGFGALTLESNFKQNNISEFETTSSAYNIVNIGIGGTLKLSKYNFDISANVNNLFNTSYISHLSRLKADGIKNIGRNIILNLKFEL</sequence>
<dbReference type="PANTHER" id="PTHR30069:SF29">
    <property type="entry name" value="HEMOGLOBIN AND HEMOGLOBIN-HAPTOGLOBIN-BINDING PROTEIN 1-RELATED"/>
    <property type="match status" value="1"/>
</dbReference>
<evidence type="ECO:0000259" key="13">
    <source>
        <dbReference type="Pfam" id="PF00593"/>
    </source>
</evidence>
<dbReference type="Pfam" id="PF13715">
    <property type="entry name" value="CarbopepD_reg_2"/>
    <property type="match status" value="1"/>
</dbReference>
<dbReference type="EMBL" id="FOZP01000009">
    <property type="protein sequence ID" value="SFS77540.1"/>
    <property type="molecule type" value="Genomic_DNA"/>
</dbReference>
<evidence type="ECO:0000256" key="2">
    <source>
        <dbReference type="ARBA" id="ARBA00022448"/>
    </source>
</evidence>
<dbReference type="GO" id="GO:0015344">
    <property type="term" value="F:siderophore uptake transmembrane transporter activity"/>
    <property type="evidence" value="ECO:0007669"/>
    <property type="project" value="TreeGrafter"/>
</dbReference>
<dbReference type="InterPro" id="IPR036942">
    <property type="entry name" value="Beta-barrel_TonB_sf"/>
</dbReference>
<keyword evidence="16" id="KW-1185">Reference proteome</keyword>
<dbReference type="InterPro" id="IPR037066">
    <property type="entry name" value="Plug_dom_sf"/>
</dbReference>
<keyword evidence="7 10" id="KW-0472">Membrane</keyword>
<keyword evidence="9 10" id="KW-0998">Cell outer membrane</keyword>